<gene>
    <name evidence="1" type="ORF">KPL71_019082</name>
</gene>
<comment type="caution">
    <text evidence="1">The sequence shown here is derived from an EMBL/GenBank/DDBJ whole genome shotgun (WGS) entry which is preliminary data.</text>
</comment>
<protein>
    <submittedName>
        <fullName evidence="1">Peptide-methionine (S)-S-oxide reductase</fullName>
    </submittedName>
</protein>
<evidence type="ECO:0000313" key="2">
    <source>
        <dbReference type="Proteomes" id="UP000829398"/>
    </source>
</evidence>
<proteinExistence type="predicted"/>
<organism evidence="1 2">
    <name type="scientific">Citrus sinensis</name>
    <name type="common">Sweet orange</name>
    <name type="synonym">Citrus aurantium var. sinensis</name>
    <dbReference type="NCBI Taxonomy" id="2711"/>
    <lineage>
        <taxon>Eukaryota</taxon>
        <taxon>Viridiplantae</taxon>
        <taxon>Streptophyta</taxon>
        <taxon>Embryophyta</taxon>
        <taxon>Tracheophyta</taxon>
        <taxon>Spermatophyta</taxon>
        <taxon>Magnoliopsida</taxon>
        <taxon>eudicotyledons</taxon>
        <taxon>Gunneridae</taxon>
        <taxon>Pentapetalae</taxon>
        <taxon>rosids</taxon>
        <taxon>malvids</taxon>
        <taxon>Sapindales</taxon>
        <taxon>Rutaceae</taxon>
        <taxon>Aurantioideae</taxon>
        <taxon>Citrus</taxon>
    </lineage>
</organism>
<reference evidence="2" key="1">
    <citation type="journal article" date="2023" name="Hortic. Res.">
        <title>A chromosome-level phased genome enabling allele-level studies in sweet orange: a case study on citrus Huanglongbing tolerance.</title>
        <authorList>
            <person name="Wu B."/>
            <person name="Yu Q."/>
            <person name="Deng Z."/>
            <person name="Duan Y."/>
            <person name="Luo F."/>
            <person name="Gmitter F. Jr."/>
        </authorList>
    </citation>
    <scope>NUCLEOTIDE SEQUENCE [LARGE SCALE GENOMIC DNA]</scope>
    <source>
        <strain evidence="2">cv. Valencia</strain>
    </source>
</reference>
<evidence type="ECO:0000313" key="1">
    <source>
        <dbReference type="EMBL" id="KAH9739289.1"/>
    </source>
</evidence>
<sequence>MYKLLPQSDNLTSQVSVSEPTNFFSEAVFAGGNFLDLESAFGRLNGVMRTATGYCGGTLKKPTYREVCEGITGHTEAVKNFGLSTHLKSAIYYGNEEERKQAQESKIRRQMKLNKRIVTKIIQFDSEFCMAENQFQKYYLQKCCRLCESLSLRSTVQFVESNIACKLNG</sequence>
<keyword evidence="2" id="KW-1185">Reference proteome</keyword>
<name>A0ACB8K310_CITSI</name>
<accession>A0ACB8K310</accession>
<dbReference type="EMBL" id="CM039175">
    <property type="protein sequence ID" value="KAH9739289.1"/>
    <property type="molecule type" value="Genomic_DNA"/>
</dbReference>
<dbReference type="Proteomes" id="UP000829398">
    <property type="component" value="Chromosome 6"/>
</dbReference>